<dbReference type="EMBL" id="KN835565">
    <property type="protein sequence ID" value="KIK36060.1"/>
    <property type="molecule type" value="Genomic_DNA"/>
</dbReference>
<feature type="compositionally biased region" description="Basic and acidic residues" evidence="1">
    <location>
        <begin position="1"/>
        <end position="13"/>
    </location>
</feature>
<reference evidence="2 3" key="1">
    <citation type="submission" date="2014-04" db="EMBL/GenBank/DDBJ databases">
        <authorList>
            <consortium name="DOE Joint Genome Institute"/>
            <person name="Kuo A."/>
            <person name="Ruytinx J."/>
            <person name="Rineau F."/>
            <person name="Colpaert J."/>
            <person name="Kohler A."/>
            <person name="Nagy L.G."/>
            <person name="Floudas D."/>
            <person name="Copeland A."/>
            <person name="Barry K.W."/>
            <person name="Cichocki N."/>
            <person name="Veneault-Fourrey C."/>
            <person name="LaButti K."/>
            <person name="Lindquist E.A."/>
            <person name="Lipzen A."/>
            <person name="Lundell T."/>
            <person name="Morin E."/>
            <person name="Murat C."/>
            <person name="Sun H."/>
            <person name="Tunlid A."/>
            <person name="Henrissat B."/>
            <person name="Grigoriev I.V."/>
            <person name="Hibbett D.S."/>
            <person name="Martin F."/>
            <person name="Nordberg H.P."/>
            <person name="Cantor M.N."/>
            <person name="Hua S.X."/>
        </authorList>
    </citation>
    <scope>NUCLEOTIDE SEQUENCE [LARGE SCALE GENOMIC DNA]</scope>
    <source>
        <strain evidence="2 3">UH-Slu-Lm8-n1</strain>
    </source>
</reference>
<proteinExistence type="predicted"/>
<dbReference type="Proteomes" id="UP000054485">
    <property type="component" value="Unassembled WGS sequence"/>
</dbReference>
<dbReference type="OrthoDB" id="16851at2759"/>
<dbReference type="AlphaFoldDB" id="A0A0C9ZF19"/>
<evidence type="ECO:0000313" key="3">
    <source>
        <dbReference type="Proteomes" id="UP000054485"/>
    </source>
</evidence>
<evidence type="ECO:0000313" key="2">
    <source>
        <dbReference type="EMBL" id="KIK36060.1"/>
    </source>
</evidence>
<accession>A0A0C9ZF19</accession>
<name>A0A0C9ZF19_9AGAM</name>
<organism evidence="2 3">
    <name type="scientific">Suillus luteus UH-Slu-Lm8-n1</name>
    <dbReference type="NCBI Taxonomy" id="930992"/>
    <lineage>
        <taxon>Eukaryota</taxon>
        <taxon>Fungi</taxon>
        <taxon>Dikarya</taxon>
        <taxon>Basidiomycota</taxon>
        <taxon>Agaricomycotina</taxon>
        <taxon>Agaricomycetes</taxon>
        <taxon>Agaricomycetidae</taxon>
        <taxon>Boletales</taxon>
        <taxon>Suillineae</taxon>
        <taxon>Suillaceae</taxon>
        <taxon>Suillus</taxon>
    </lineage>
</organism>
<dbReference type="STRING" id="930992.A0A0C9ZF19"/>
<gene>
    <name evidence="2" type="ORF">CY34DRAFT_16647</name>
</gene>
<dbReference type="InParanoid" id="A0A0C9ZF19"/>
<reference evidence="3" key="2">
    <citation type="submission" date="2015-01" db="EMBL/GenBank/DDBJ databases">
        <title>Evolutionary Origins and Diversification of the Mycorrhizal Mutualists.</title>
        <authorList>
            <consortium name="DOE Joint Genome Institute"/>
            <consortium name="Mycorrhizal Genomics Consortium"/>
            <person name="Kohler A."/>
            <person name="Kuo A."/>
            <person name="Nagy L.G."/>
            <person name="Floudas D."/>
            <person name="Copeland A."/>
            <person name="Barry K.W."/>
            <person name="Cichocki N."/>
            <person name="Veneault-Fourrey C."/>
            <person name="LaButti K."/>
            <person name="Lindquist E.A."/>
            <person name="Lipzen A."/>
            <person name="Lundell T."/>
            <person name="Morin E."/>
            <person name="Murat C."/>
            <person name="Riley R."/>
            <person name="Ohm R."/>
            <person name="Sun H."/>
            <person name="Tunlid A."/>
            <person name="Henrissat B."/>
            <person name="Grigoriev I.V."/>
            <person name="Hibbett D.S."/>
            <person name="Martin F."/>
        </authorList>
    </citation>
    <scope>NUCLEOTIDE SEQUENCE [LARGE SCALE GENOMIC DNA]</scope>
    <source>
        <strain evidence="3">UH-Slu-Lm8-n1</strain>
    </source>
</reference>
<protein>
    <submittedName>
        <fullName evidence="2">Uncharacterized protein</fullName>
    </submittedName>
</protein>
<keyword evidence="3" id="KW-1185">Reference proteome</keyword>
<dbReference type="HOGENOM" id="CLU_915788_0_0_1"/>
<feature type="region of interest" description="Disordered" evidence="1">
    <location>
        <begin position="1"/>
        <end position="30"/>
    </location>
</feature>
<evidence type="ECO:0000256" key="1">
    <source>
        <dbReference type="SAM" id="MobiDB-lite"/>
    </source>
</evidence>
<sequence length="304" mass="33580">MVNGDLKRTREGQDLDDEQIPPHRKTEKFQGKMIDPQRSASIAIGGAVEKDTEGDGLELVDPCPNALCPALRDAHGDTINSLLDRTALYSQGDISARFDSISNALLSGYYVSVIHGSSQTDYEILELEFYLQKARAQRAVGDIAALSAPSQPRSVYMYLRKRPPSSLATSPVFRSPRIELDLSNPETKANPTHPRINFVGKLYRYFAYQELLIANRRIQTFVGLYLALVEGKEYEPGSLKVRNELRKLTGMKDTTLATYLSDYQHGFEKGKLADFVGALGKGASALVSAYLRMMGTLGTVLEAP</sequence>